<comment type="caution">
    <text evidence="1">The sequence shown here is derived from an EMBL/GenBank/DDBJ whole genome shotgun (WGS) entry which is preliminary data.</text>
</comment>
<organism evidence="1 2">
    <name type="scientific">Gigaspora margarita</name>
    <dbReference type="NCBI Taxonomy" id="4874"/>
    <lineage>
        <taxon>Eukaryota</taxon>
        <taxon>Fungi</taxon>
        <taxon>Fungi incertae sedis</taxon>
        <taxon>Mucoromycota</taxon>
        <taxon>Glomeromycotina</taxon>
        <taxon>Glomeromycetes</taxon>
        <taxon>Diversisporales</taxon>
        <taxon>Gigasporaceae</taxon>
        <taxon>Gigaspora</taxon>
    </lineage>
</organism>
<reference evidence="1 2" key="1">
    <citation type="submission" date="2021-06" db="EMBL/GenBank/DDBJ databases">
        <authorList>
            <person name="Kallberg Y."/>
            <person name="Tangrot J."/>
            <person name="Rosling A."/>
        </authorList>
    </citation>
    <scope>NUCLEOTIDE SEQUENCE [LARGE SCALE GENOMIC DNA]</scope>
    <source>
        <strain evidence="1 2">120-4 pot B 10/14</strain>
    </source>
</reference>
<name>A0ABN7WSQ3_GIGMA</name>
<proteinExistence type="predicted"/>
<sequence>MPEITQLKKFWVKFHCYKDYEDITKIKEFVDKLTLKVIPSDASDANYAAREALNSHIRGFHFIINSSDNINYPSAEIYLENSLKELILNYIDFLKISPINIENILNAKN</sequence>
<keyword evidence="2" id="KW-1185">Reference proteome</keyword>
<dbReference type="EMBL" id="CAJVQB010057519">
    <property type="protein sequence ID" value="CAG8838187.1"/>
    <property type="molecule type" value="Genomic_DNA"/>
</dbReference>
<gene>
    <name evidence="1" type="ORF">GMARGA_LOCUS33845</name>
</gene>
<protein>
    <submittedName>
        <fullName evidence="1">21599_t:CDS:1</fullName>
    </submittedName>
</protein>
<dbReference type="Proteomes" id="UP000789901">
    <property type="component" value="Unassembled WGS sequence"/>
</dbReference>
<accession>A0ABN7WSQ3</accession>
<evidence type="ECO:0000313" key="1">
    <source>
        <dbReference type="EMBL" id="CAG8838187.1"/>
    </source>
</evidence>
<evidence type="ECO:0000313" key="2">
    <source>
        <dbReference type="Proteomes" id="UP000789901"/>
    </source>
</evidence>